<evidence type="ECO:0000259" key="2">
    <source>
        <dbReference type="PROSITE" id="PS50943"/>
    </source>
</evidence>
<dbReference type="Proteomes" id="UP001208624">
    <property type="component" value="Unassembled WGS sequence"/>
</dbReference>
<evidence type="ECO:0000313" key="4">
    <source>
        <dbReference type="Proteomes" id="UP001208624"/>
    </source>
</evidence>
<feature type="region of interest" description="Disordered" evidence="1">
    <location>
        <begin position="41"/>
        <end position="81"/>
    </location>
</feature>
<feature type="domain" description="HTH cro/C1-type" evidence="2">
    <location>
        <begin position="1"/>
        <end position="39"/>
    </location>
</feature>
<dbReference type="InterPro" id="IPR001387">
    <property type="entry name" value="Cro/C1-type_HTH"/>
</dbReference>
<reference evidence="3" key="1">
    <citation type="submission" date="2023-06" db="EMBL/GenBank/DDBJ databases">
        <title>Deciphering the underlying mechanisms mediating the transmission of blaNDM gene from human to animals in China.</title>
        <authorList>
            <person name="Chen K."/>
            <person name="Chen S."/>
        </authorList>
    </citation>
    <scope>NUCLEOTIDE SEQUENCE</scope>
    <source>
        <strain evidence="3">1199</strain>
    </source>
</reference>
<protein>
    <submittedName>
        <fullName evidence="3">Helix-turn-helix domain-containing protein</fullName>
    </submittedName>
</protein>
<dbReference type="GO" id="GO:0003677">
    <property type="term" value="F:DNA binding"/>
    <property type="evidence" value="ECO:0007669"/>
    <property type="project" value="InterPro"/>
</dbReference>
<evidence type="ECO:0000256" key="1">
    <source>
        <dbReference type="SAM" id="MobiDB-lite"/>
    </source>
</evidence>
<organism evidence="3 4">
    <name type="scientific">Escherichia coli</name>
    <dbReference type="NCBI Taxonomy" id="562"/>
    <lineage>
        <taxon>Bacteria</taxon>
        <taxon>Pseudomonadati</taxon>
        <taxon>Pseudomonadota</taxon>
        <taxon>Gammaproteobacteria</taxon>
        <taxon>Enterobacterales</taxon>
        <taxon>Enterobacteriaceae</taxon>
        <taxon>Escherichia</taxon>
    </lineage>
</organism>
<dbReference type="Gene3D" id="1.10.260.40">
    <property type="entry name" value="lambda repressor-like DNA-binding domains"/>
    <property type="match status" value="1"/>
</dbReference>
<comment type="caution">
    <text evidence="3">The sequence shown here is derived from an EMBL/GenBank/DDBJ whole genome shotgun (WGS) entry which is preliminary data.</text>
</comment>
<proteinExistence type="predicted"/>
<evidence type="ECO:0000313" key="3">
    <source>
        <dbReference type="EMBL" id="MCV5626509.1"/>
    </source>
</evidence>
<feature type="non-terminal residue" evidence="3">
    <location>
        <position position="81"/>
    </location>
</feature>
<dbReference type="PROSITE" id="PS50943">
    <property type="entry name" value="HTH_CROC1"/>
    <property type="match status" value="1"/>
</dbReference>
<feature type="region of interest" description="Disordered" evidence="1">
    <location>
        <begin position="1"/>
        <end position="22"/>
    </location>
</feature>
<dbReference type="EMBL" id="JAOVKC010001658">
    <property type="protein sequence ID" value="MCV5626509.1"/>
    <property type="molecule type" value="Genomic_DNA"/>
</dbReference>
<feature type="non-terminal residue" evidence="3">
    <location>
        <position position="1"/>
    </location>
</feature>
<gene>
    <name evidence="3" type="ORF">OFN31_33325</name>
</gene>
<dbReference type="SUPFAM" id="SSF47413">
    <property type="entry name" value="lambda repressor-like DNA-binding domains"/>
    <property type="match status" value="1"/>
</dbReference>
<feature type="compositionally biased region" description="Polar residues" evidence="1">
    <location>
        <begin position="9"/>
        <end position="22"/>
    </location>
</feature>
<dbReference type="CDD" id="cd00093">
    <property type="entry name" value="HTH_XRE"/>
    <property type="match status" value="1"/>
</dbReference>
<accession>A0AAP3A8L6</accession>
<name>A0AAP3A8L6_ECOLX</name>
<dbReference type="AlphaFoldDB" id="A0AAP3A8L6"/>
<dbReference type="InterPro" id="IPR010982">
    <property type="entry name" value="Lambda_DNA-bd_dom_sf"/>
</dbReference>
<sequence length="81" mass="8784">ADMVGVSQPAIQKMSSGKTTGSRKMVELANALRVRPEWLSSGIGSMRPQSAEEPSNARESSLKAIAWDDHQNDNDEFVALP</sequence>